<dbReference type="GO" id="GO:0003729">
    <property type="term" value="F:mRNA binding"/>
    <property type="evidence" value="ECO:0007669"/>
    <property type="project" value="TreeGrafter"/>
</dbReference>
<organism evidence="3 4">
    <name type="scientific">Rubroshorea leprosula</name>
    <dbReference type="NCBI Taxonomy" id="152421"/>
    <lineage>
        <taxon>Eukaryota</taxon>
        <taxon>Viridiplantae</taxon>
        <taxon>Streptophyta</taxon>
        <taxon>Embryophyta</taxon>
        <taxon>Tracheophyta</taxon>
        <taxon>Spermatophyta</taxon>
        <taxon>Magnoliopsida</taxon>
        <taxon>eudicotyledons</taxon>
        <taxon>Gunneridae</taxon>
        <taxon>Pentapetalae</taxon>
        <taxon>rosids</taxon>
        <taxon>malvids</taxon>
        <taxon>Malvales</taxon>
        <taxon>Dipterocarpaceae</taxon>
        <taxon>Rubroshorea</taxon>
    </lineage>
</organism>
<protein>
    <submittedName>
        <fullName evidence="3">Uncharacterized protein</fullName>
    </submittedName>
</protein>
<accession>A0AAV5I4K7</accession>
<name>A0AAV5I4K7_9ROSI</name>
<sequence>MAAAKSDEARDKIVSEFSKIQKQNTTTGLRTCNNILAMTKKRTRRNEAEGWLAARSSVSGVKRPANAGNGSGNMALKKGRGADGLENHLVNRALEGISYGGRTGARGRSRGKGRGRGWGGRGRGRGYR</sequence>
<keyword evidence="1" id="KW-0053">Apoptosis</keyword>
<evidence type="ECO:0000313" key="3">
    <source>
        <dbReference type="EMBL" id="GKU94451.1"/>
    </source>
</evidence>
<gene>
    <name evidence="3" type="ORF">SLEP1_g7947</name>
</gene>
<dbReference type="GO" id="GO:0005634">
    <property type="term" value="C:nucleus"/>
    <property type="evidence" value="ECO:0007669"/>
    <property type="project" value="TreeGrafter"/>
</dbReference>
<evidence type="ECO:0000313" key="4">
    <source>
        <dbReference type="Proteomes" id="UP001054252"/>
    </source>
</evidence>
<evidence type="ECO:0000256" key="2">
    <source>
        <dbReference type="SAM" id="MobiDB-lite"/>
    </source>
</evidence>
<dbReference type="PANTHER" id="PTHR12758">
    <property type="entry name" value="APOPTOSIS INHIBITOR 5-RELATED"/>
    <property type="match status" value="1"/>
</dbReference>
<keyword evidence="4" id="KW-1185">Reference proteome</keyword>
<reference evidence="3 4" key="1">
    <citation type="journal article" date="2021" name="Commun. Biol.">
        <title>The genome of Shorea leprosula (Dipterocarpaceae) highlights the ecological relevance of drought in aseasonal tropical rainforests.</title>
        <authorList>
            <person name="Ng K.K.S."/>
            <person name="Kobayashi M.J."/>
            <person name="Fawcett J.A."/>
            <person name="Hatakeyama M."/>
            <person name="Paape T."/>
            <person name="Ng C.H."/>
            <person name="Ang C.C."/>
            <person name="Tnah L.H."/>
            <person name="Lee C.T."/>
            <person name="Nishiyama T."/>
            <person name="Sese J."/>
            <person name="O'Brien M.J."/>
            <person name="Copetti D."/>
            <person name="Mohd Noor M.I."/>
            <person name="Ong R.C."/>
            <person name="Putra M."/>
            <person name="Sireger I.Z."/>
            <person name="Indrioko S."/>
            <person name="Kosugi Y."/>
            <person name="Izuno A."/>
            <person name="Isagi Y."/>
            <person name="Lee S.L."/>
            <person name="Shimizu K.K."/>
        </authorList>
    </citation>
    <scope>NUCLEOTIDE SEQUENCE [LARGE SCALE GENOMIC DNA]</scope>
    <source>
        <strain evidence="3">214</strain>
    </source>
</reference>
<feature type="compositionally biased region" description="Basic residues" evidence="2">
    <location>
        <begin position="105"/>
        <end position="115"/>
    </location>
</feature>
<comment type="caution">
    <text evidence="3">The sequence shown here is derived from an EMBL/GenBank/DDBJ whole genome shotgun (WGS) entry which is preliminary data.</text>
</comment>
<feature type="region of interest" description="Disordered" evidence="2">
    <location>
        <begin position="99"/>
        <end position="128"/>
    </location>
</feature>
<dbReference type="InterPro" id="IPR008383">
    <property type="entry name" value="API5"/>
</dbReference>
<feature type="region of interest" description="Disordered" evidence="2">
    <location>
        <begin position="61"/>
        <end position="80"/>
    </location>
</feature>
<dbReference type="GO" id="GO:0043067">
    <property type="term" value="P:regulation of programmed cell death"/>
    <property type="evidence" value="ECO:0007669"/>
    <property type="project" value="TreeGrafter"/>
</dbReference>
<proteinExistence type="predicted"/>
<evidence type="ECO:0000256" key="1">
    <source>
        <dbReference type="ARBA" id="ARBA00022703"/>
    </source>
</evidence>
<dbReference type="AlphaFoldDB" id="A0AAV5I4K7"/>
<dbReference type="PANTHER" id="PTHR12758:SF19">
    <property type="entry name" value="APOPTOSIS INHIBITOR 5"/>
    <property type="match status" value="1"/>
</dbReference>
<dbReference type="EMBL" id="BPVZ01000008">
    <property type="protein sequence ID" value="GKU94451.1"/>
    <property type="molecule type" value="Genomic_DNA"/>
</dbReference>
<dbReference type="Proteomes" id="UP001054252">
    <property type="component" value="Unassembled WGS sequence"/>
</dbReference>